<sequence>PAVFTLSDKLPARAAGAGRPVQRLLLLVGHHAAVHHGVLHFRGVLGALRLHAGLPQLPIPGRRRGAALPHGEEVVWYS</sequence>
<feature type="non-terminal residue" evidence="1">
    <location>
        <position position="78"/>
    </location>
</feature>
<evidence type="ECO:0000313" key="1">
    <source>
        <dbReference type="EMBL" id="GFD61227.1"/>
    </source>
</evidence>
<organism evidence="1">
    <name type="scientific">Tanacetum cinerariifolium</name>
    <name type="common">Dalmatian daisy</name>
    <name type="synonym">Chrysanthemum cinerariifolium</name>
    <dbReference type="NCBI Taxonomy" id="118510"/>
    <lineage>
        <taxon>Eukaryota</taxon>
        <taxon>Viridiplantae</taxon>
        <taxon>Streptophyta</taxon>
        <taxon>Embryophyta</taxon>
        <taxon>Tracheophyta</taxon>
        <taxon>Spermatophyta</taxon>
        <taxon>Magnoliopsida</taxon>
        <taxon>eudicotyledons</taxon>
        <taxon>Gunneridae</taxon>
        <taxon>Pentapetalae</taxon>
        <taxon>asterids</taxon>
        <taxon>campanulids</taxon>
        <taxon>Asterales</taxon>
        <taxon>Asteraceae</taxon>
        <taxon>Asteroideae</taxon>
        <taxon>Anthemideae</taxon>
        <taxon>Anthemidinae</taxon>
        <taxon>Tanacetum</taxon>
    </lineage>
</organism>
<comment type="caution">
    <text evidence="1">The sequence shown here is derived from an EMBL/GenBank/DDBJ whole genome shotgun (WGS) entry which is preliminary data.</text>
</comment>
<dbReference type="AlphaFoldDB" id="A0A699XNG8"/>
<name>A0A699XNG8_TANCI</name>
<protein>
    <submittedName>
        <fullName evidence="1">Uncharacterized protein</fullName>
    </submittedName>
</protein>
<reference evidence="1" key="1">
    <citation type="journal article" date="2019" name="Sci. Rep.">
        <title>Draft genome of Tanacetum cinerariifolium, the natural source of mosquito coil.</title>
        <authorList>
            <person name="Yamashiro T."/>
            <person name="Shiraishi A."/>
            <person name="Satake H."/>
            <person name="Nakayama K."/>
        </authorList>
    </citation>
    <scope>NUCLEOTIDE SEQUENCE</scope>
</reference>
<feature type="non-terminal residue" evidence="1">
    <location>
        <position position="1"/>
    </location>
</feature>
<proteinExistence type="predicted"/>
<accession>A0A699XNG8</accession>
<dbReference type="EMBL" id="BKCJ011888449">
    <property type="protein sequence ID" value="GFD61227.1"/>
    <property type="molecule type" value="Genomic_DNA"/>
</dbReference>
<gene>
    <name evidence="1" type="ORF">Tci_933196</name>
</gene>